<dbReference type="AlphaFoldDB" id="A0AAQ0D4X2"/>
<sequence length="149" mass="17976">MQTLAQHILHRARVIECPVTNIHLQKVLYFTIGFMLQHDRKLARDLFEQDEMQAWLYGPVVPKIYAQYETYRKRVIADEGERCELLNTNRINKIIDVLIQVDPFKLVRISQQHHFWKQHEREIRTDNHRPVYQFSDIQEAFSTDAYTKH</sequence>
<name>A0AAQ0D4X2_9STAP</name>
<gene>
    <name evidence="1" type="ORF">IPU22_07785</name>
</gene>
<proteinExistence type="predicted"/>
<evidence type="ECO:0000313" key="1">
    <source>
        <dbReference type="EMBL" id="QUM68484.1"/>
    </source>
</evidence>
<reference evidence="1" key="1">
    <citation type="journal article" date="2021" name="Front. Microbiol.">
        <title>Presence and Characterization of a Novel cfr-Carrying Tn558 Transposon Derivative in Staphylococcus delphini Isolated From Retail Food.</title>
        <authorList>
            <person name="Zhang F."/>
            <person name="Wu S."/>
            <person name="Huang J."/>
            <person name="Yang R."/>
            <person name="Zhang J."/>
            <person name="Lei T."/>
            <person name="Dai J."/>
            <person name="Ding Y."/>
            <person name="Xue L."/>
            <person name="Wang J."/>
            <person name="Chen M."/>
            <person name="Wu Q."/>
        </authorList>
    </citation>
    <scope>NUCLEOTIDE SEQUENCE</scope>
    <source>
        <strain evidence="1">2794-1</strain>
    </source>
</reference>
<protein>
    <submittedName>
        <fullName evidence="1">DUF4065 domain-containing protein</fullName>
    </submittedName>
</protein>
<dbReference type="EMBL" id="CP063367">
    <property type="protein sequence ID" value="QUM68484.1"/>
    <property type="molecule type" value="Genomic_DNA"/>
</dbReference>
<organism evidence="1 2">
    <name type="scientific">Staphylococcus delphini</name>
    <dbReference type="NCBI Taxonomy" id="53344"/>
    <lineage>
        <taxon>Bacteria</taxon>
        <taxon>Bacillati</taxon>
        <taxon>Bacillota</taxon>
        <taxon>Bacilli</taxon>
        <taxon>Bacillales</taxon>
        <taxon>Staphylococcaceae</taxon>
        <taxon>Staphylococcus</taxon>
        <taxon>Staphylococcus intermedius group</taxon>
    </lineage>
</organism>
<dbReference type="Proteomes" id="UP000675994">
    <property type="component" value="Chromosome"/>
</dbReference>
<accession>A0AAQ0D4X2</accession>
<evidence type="ECO:0000313" key="2">
    <source>
        <dbReference type="Proteomes" id="UP000675994"/>
    </source>
</evidence>
<dbReference type="RefSeq" id="WP_212574496.1">
    <property type="nucleotide sequence ID" value="NZ_CP063367.1"/>
</dbReference>